<dbReference type="EMBL" id="JAINUF010000012">
    <property type="protein sequence ID" value="KAJ8345941.1"/>
    <property type="molecule type" value="Genomic_DNA"/>
</dbReference>
<proteinExistence type="predicted"/>
<protein>
    <submittedName>
        <fullName evidence="2">Uncharacterized protein</fullName>
    </submittedName>
</protein>
<gene>
    <name evidence="2" type="ORF">SKAU_G00301340</name>
</gene>
<feature type="region of interest" description="Disordered" evidence="1">
    <location>
        <begin position="1"/>
        <end position="39"/>
    </location>
</feature>
<accession>A0A9Q1INC3</accession>
<keyword evidence="3" id="KW-1185">Reference proteome</keyword>
<comment type="caution">
    <text evidence="2">The sequence shown here is derived from an EMBL/GenBank/DDBJ whole genome shotgun (WGS) entry which is preliminary data.</text>
</comment>
<organism evidence="2 3">
    <name type="scientific">Synaphobranchus kaupii</name>
    <name type="common">Kaup's arrowtooth eel</name>
    <dbReference type="NCBI Taxonomy" id="118154"/>
    <lineage>
        <taxon>Eukaryota</taxon>
        <taxon>Metazoa</taxon>
        <taxon>Chordata</taxon>
        <taxon>Craniata</taxon>
        <taxon>Vertebrata</taxon>
        <taxon>Euteleostomi</taxon>
        <taxon>Actinopterygii</taxon>
        <taxon>Neopterygii</taxon>
        <taxon>Teleostei</taxon>
        <taxon>Anguilliformes</taxon>
        <taxon>Synaphobranchidae</taxon>
        <taxon>Synaphobranchus</taxon>
    </lineage>
</organism>
<dbReference type="Proteomes" id="UP001152622">
    <property type="component" value="Chromosome 12"/>
</dbReference>
<feature type="compositionally biased region" description="Basic and acidic residues" evidence="1">
    <location>
        <begin position="68"/>
        <end position="77"/>
    </location>
</feature>
<dbReference type="AlphaFoldDB" id="A0A9Q1INC3"/>
<reference evidence="2" key="1">
    <citation type="journal article" date="2023" name="Science">
        <title>Genome structures resolve the early diversification of teleost fishes.</title>
        <authorList>
            <person name="Parey E."/>
            <person name="Louis A."/>
            <person name="Montfort J."/>
            <person name="Bouchez O."/>
            <person name="Roques C."/>
            <person name="Iampietro C."/>
            <person name="Lluch J."/>
            <person name="Castinel A."/>
            <person name="Donnadieu C."/>
            <person name="Desvignes T."/>
            <person name="Floi Bucao C."/>
            <person name="Jouanno E."/>
            <person name="Wen M."/>
            <person name="Mejri S."/>
            <person name="Dirks R."/>
            <person name="Jansen H."/>
            <person name="Henkel C."/>
            <person name="Chen W.J."/>
            <person name="Zahm M."/>
            <person name="Cabau C."/>
            <person name="Klopp C."/>
            <person name="Thompson A.W."/>
            <person name="Robinson-Rechavi M."/>
            <person name="Braasch I."/>
            <person name="Lecointre G."/>
            <person name="Bobe J."/>
            <person name="Postlethwait J.H."/>
            <person name="Berthelot C."/>
            <person name="Roest Crollius H."/>
            <person name="Guiguen Y."/>
        </authorList>
    </citation>
    <scope>NUCLEOTIDE SEQUENCE</scope>
    <source>
        <strain evidence="2">WJC10195</strain>
    </source>
</reference>
<name>A0A9Q1INC3_SYNKA</name>
<sequence>MEPCPPPPVMWTGSAGRRWGPSPEAAEASAERDGGGAVPQWDASLRHRLIKPCSLARMRGPCPPNRTVTDRDHEHQRDRGRRRYAQADLWRKQTGCVRLGRKCERPGTGCVAVETGLPVDILSPGAMVSSRV</sequence>
<evidence type="ECO:0000313" key="3">
    <source>
        <dbReference type="Proteomes" id="UP001152622"/>
    </source>
</evidence>
<evidence type="ECO:0000313" key="2">
    <source>
        <dbReference type="EMBL" id="KAJ8345941.1"/>
    </source>
</evidence>
<feature type="region of interest" description="Disordered" evidence="1">
    <location>
        <begin position="60"/>
        <end position="83"/>
    </location>
</feature>
<evidence type="ECO:0000256" key="1">
    <source>
        <dbReference type="SAM" id="MobiDB-lite"/>
    </source>
</evidence>